<proteinExistence type="predicted"/>
<gene>
    <name evidence="1" type="ORF">N8T08_003395</name>
</gene>
<dbReference type="Proteomes" id="UP001177260">
    <property type="component" value="Unassembled WGS sequence"/>
</dbReference>
<evidence type="ECO:0000313" key="2">
    <source>
        <dbReference type="Proteomes" id="UP001177260"/>
    </source>
</evidence>
<accession>A0ACC3BGZ0</accession>
<organism evidence="1 2">
    <name type="scientific">Aspergillus melleus</name>
    <dbReference type="NCBI Taxonomy" id="138277"/>
    <lineage>
        <taxon>Eukaryota</taxon>
        <taxon>Fungi</taxon>
        <taxon>Dikarya</taxon>
        <taxon>Ascomycota</taxon>
        <taxon>Pezizomycotina</taxon>
        <taxon>Eurotiomycetes</taxon>
        <taxon>Eurotiomycetidae</taxon>
        <taxon>Eurotiales</taxon>
        <taxon>Aspergillaceae</taxon>
        <taxon>Aspergillus</taxon>
        <taxon>Aspergillus subgen. Circumdati</taxon>
    </lineage>
</organism>
<reference evidence="1 2" key="1">
    <citation type="journal article" date="2023" name="ACS Omega">
        <title>Identification of the Neoaspergillic Acid Biosynthesis Gene Cluster by Establishing an In Vitro CRISPR-Ribonucleoprotein Genetic System in Aspergillus melleus.</title>
        <authorList>
            <person name="Yuan B."/>
            <person name="Grau M.F."/>
            <person name="Murata R.M."/>
            <person name="Torok T."/>
            <person name="Venkateswaran K."/>
            <person name="Stajich J.E."/>
            <person name="Wang C.C.C."/>
        </authorList>
    </citation>
    <scope>NUCLEOTIDE SEQUENCE [LARGE SCALE GENOMIC DNA]</scope>
    <source>
        <strain evidence="1 2">IMV 1140</strain>
    </source>
</reference>
<evidence type="ECO:0000313" key="1">
    <source>
        <dbReference type="EMBL" id="KAK1149839.1"/>
    </source>
</evidence>
<name>A0ACC3BGZ0_9EURO</name>
<protein>
    <submittedName>
        <fullName evidence="1">Uncharacterized protein</fullName>
    </submittedName>
</protein>
<comment type="caution">
    <text evidence="1">The sequence shown here is derived from an EMBL/GenBank/DDBJ whole genome shotgun (WGS) entry which is preliminary data.</text>
</comment>
<dbReference type="EMBL" id="JAOPJF010000002">
    <property type="protein sequence ID" value="KAK1149839.1"/>
    <property type="molecule type" value="Genomic_DNA"/>
</dbReference>
<sequence length="348" mass="38608">MAPSNLSHRQTHNLLLISKLLNLRDTASPLTLLLDSLEQPATPLLKEYIRRATISKAHVTYIAFESLNPPQGVDAFIPARGKKPADIAKEVSSVHHAASSSPSRQGRLIIIDSINPLIHSRRTDAQFHLSTFLSSFLMPQSPSIPKVESSLVVTFHQDVPSPPSSSPYSPSPFSILTYLATTVIRLHSFSHILTQKAARDRSLAAPFFGLEEEQDGVLIGKVDKHTGNGSAEGVVLEMEHRRKSGRGVLEWYYLPPASQYPPSQLKEIVTLLDDHPLYRPAEEPDTGAGEEEPESTFELRLTDKQRRDREGVVLPYFDAQKGDGPGEGGRILYDMGEEDDFDEEEDEI</sequence>
<keyword evidence="2" id="KW-1185">Reference proteome</keyword>